<keyword evidence="5" id="KW-0472">Membrane</keyword>
<keyword evidence="5" id="KW-1133">Transmembrane helix</keyword>
<evidence type="ECO:0000256" key="5">
    <source>
        <dbReference type="SAM" id="Phobius"/>
    </source>
</evidence>
<evidence type="ECO:0000256" key="6">
    <source>
        <dbReference type="SAM" id="SignalP"/>
    </source>
</evidence>
<dbReference type="GO" id="GO:0005576">
    <property type="term" value="C:extracellular region"/>
    <property type="evidence" value="ECO:0007669"/>
    <property type="project" value="UniProtKB-SubCell"/>
</dbReference>
<evidence type="ECO:0000256" key="2">
    <source>
        <dbReference type="ARBA" id="ARBA00022525"/>
    </source>
</evidence>
<protein>
    <submittedName>
        <fullName evidence="9">SdrD B-like domain-containing protein</fullName>
    </submittedName>
</protein>
<feature type="region of interest" description="Disordered" evidence="4">
    <location>
        <begin position="672"/>
        <end position="729"/>
    </location>
</feature>
<dbReference type="SUPFAM" id="SSF63825">
    <property type="entry name" value="YWTD domain"/>
    <property type="match status" value="1"/>
</dbReference>
<feature type="transmembrane region" description="Helical" evidence="5">
    <location>
        <begin position="864"/>
        <end position="884"/>
    </location>
</feature>
<dbReference type="AlphaFoldDB" id="A0AB39R655"/>
<organism evidence="9">
    <name type="scientific">Streptomyces sp. R39</name>
    <dbReference type="NCBI Taxonomy" id="3238631"/>
    <lineage>
        <taxon>Bacteria</taxon>
        <taxon>Bacillati</taxon>
        <taxon>Actinomycetota</taxon>
        <taxon>Actinomycetes</taxon>
        <taxon>Kitasatosporales</taxon>
        <taxon>Streptomycetaceae</taxon>
        <taxon>Streptomyces</taxon>
    </lineage>
</organism>
<keyword evidence="3 6" id="KW-0732">Signal</keyword>
<evidence type="ECO:0000259" key="7">
    <source>
        <dbReference type="Pfam" id="PF01345"/>
    </source>
</evidence>
<dbReference type="GO" id="GO:0005975">
    <property type="term" value="P:carbohydrate metabolic process"/>
    <property type="evidence" value="ECO:0007669"/>
    <property type="project" value="UniProtKB-ARBA"/>
</dbReference>
<evidence type="ECO:0000256" key="1">
    <source>
        <dbReference type="ARBA" id="ARBA00004613"/>
    </source>
</evidence>
<sequence length="896" mass="93892">MSLALASALSASLAATGVVSAVFPAAADSGDGDATIRVVHEVNANGKWDQALEPGMSGVTVVLTDDAGRSITGTTQVDGTVKLTPGSSLGGGKYRVEVKNPDEGVLFPGFASPRSNLIDPTELSSNVEFVDLSGGKNVEITTSFWSPEDYCQKNAMLVTACQNPTIPPQNPAPDSNRTLTSFPYNTRGDAMANPGLVSDLASNGQTGTVWGLGYNKVTKQVFSAAYAKRGTKYGPGGPGAIYRTDPATKQTSVFTKVPNPGSTGHNPNAGMDEAFGLAVGKESLGDLDVSPDGKDLYVVNMHDRRLYRYDATQPTAAAPKASYPIKDPGCAAPGDWRPYGLGINEGKVYVGGVCSAQSTGSKADMRAVVQVFDPLTGQFTGTVMDQPLDFPRGGLTGAGMPEGVCNGEGWYPWTDVRPLNQDGKACTHDFIQNPEPELSDINFETNGDMVVGFADRFSDRAGWALPSTSPTWPATTAFQGGDINRACRGGNHMFVLDGNGGCKNNATPENDGGQNPNVKEFYPGDNNGAHHEISSGGVALSKVETTIPFTAMDPILKTGSGVRWVDRTTGTAVKDDGLFLNDAFGKSRGTADLEVLCDEAPLQIGNRVWQDLDEDGVQDPGEPGLPGATVNLYDAAGNKIGTTVTNERGEYYFDSTVTKNVKPEDLQYGKTYTIKMDNPDDYQTGGPLDGWKPSRPNQGDDDQVDSSGETSGNPFPAVQVTPKGAGQNDHGADFGFTNPKADLSVIKVGPAKVRPGEDIEYQIIVTNNGPNTATHWTVTDPLPQGITNARTSNADCGIGAGTLTCSGGPLAVGESHTITVRANAPIPQQTVVLDNCVKVTGTEPDPNPDNNNSCVQTEVPAIPVINPAIGGTATAAALGGFLLIRRRRSSTSATAV</sequence>
<feature type="chain" id="PRO_5044264737" evidence="6">
    <location>
        <begin position="22"/>
        <end position="896"/>
    </location>
</feature>
<dbReference type="EMBL" id="CP163442">
    <property type="protein sequence ID" value="XDQ50176.1"/>
    <property type="molecule type" value="Genomic_DNA"/>
</dbReference>
<feature type="signal peptide" evidence="6">
    <location>
        <begin position="1"/>
        <end position="21"/>
    </location>
</feature>
<feature type="domain" description="SD-repeat containing protein B" evidence="8">
    <location>
        <begin position="603"/>
        <end position="736"/>
    </location>
</feature>
<dbReference type="SUPFAM" id="SSF117074">
    <property type="entry name" value="Hypothetical protein PA1324"/>
    <property type="match status" value="1"/>
</dbReference>
<keyword evidence="9" id="KW-0614">Plasmid</keyword>
<evidence type="ECO:0000313" key="9">
    <source>
        <dbReference type="EMBL" id="XDQ50176.1"/>
    </source>
</evidence>
<accession>A0AB39R655</accession>
<keyword evidence="2" id="KW-0964">Secreted</keyword>
<dbReference type="InterPro" id="IPR033764">
    <property type="entry name" value="Sdr_B"/>
</dbReference>
<evidence type="ECO:0000256" key="3">
    <source>
        <dbReference type="ARBA" id="ARBA00022729"/>
    </source>
</evidence>
<dbReference type="InterPro" id="IPR001434">
    <property type="entry name" value="OmcB-like_DUF11"/>
</dbReference>
<keyword evidence="5" id="KW-0812">Transmembrane</keyword>
<geneLocation type="plasmid" evidence="9">
    <name>unnamed1</name>
</geneLocation>
<dbReference type="NCBIfam" id="TIGR01451">
    <property type="entry name" value="B_ant_repeat"/>
    <property type="match status" value="1"/>
</dbReference>
<evidence type="ECO:0000259" key="8">
    <source>
        <dbReference type="Pfam" id="PF17210"/>
    </source>
</evidence>
<name>A0AB39R655_9ACTN</name>
<dbReference type="RefSeq" id="WP_369228695.1">
    <property type="nucleotide sequence ID" value="NZ_CP163442.1"/>
</dbReference>
<proteinExistence type="predicted"/>
<feature type="domain" description="DUF11" evidence="7">
    <location>
        <begin position="742"/>
        <end position="855"/>
    </location>
</feature>
<dbReference type="InterPro" id="IPR047589">
    <property type="entry name" value="DUF11_rpt"/>
</dbReference>
<gene>
    <name evidence="9" type="ORF">AB5J52_49785</name>
</gene>
<evidence type="ECO:0000256" key="4">
    <source>
        <dbReference type="SAM" id="MobiDB-lite"/>
    </source>
</evidence>
<dbReference type="Pfam" id="PF17210">
    <property type="entry name" value="SdrD_B"/>
    <property type="match status" value="1"/>
</dbReference>
<dbReference type="InterPro" id="IPR013783">
    <property type="entry name" value="Ig-like_fold"/>
</dbReference>
<reference evidence="9" key="1">
    <citation type="submission" date="2024-07" db="EMBL/GenBank/DDBJ databases">
        <authorList>
            <person name="Yu S.T."/>
        </authorList>
    </citation>
    <scope>NUCLEOTIDE SEQUENCE</scope>
    <source>
        <strain evidence="9">R39</strain>
        <plasmid evidence="9">unnamed1</plasmid>
    </source>
</reference>
<dbReference type="Gene3D" id="2.60.40.10">
    <property type="entry name" value="Immunoglobulins"/>
    <property type="match status" value="3"/>
</dbReference>
<comment type="subcellular location">
    <subcellularLocation>
        <location evidence="1">Secreted</location>
    </subcellularLocation>
</comment>
<dbReference type="Pfam" id="PF01345">
    <property type="entry name" value="DUF11"/>
    <property type="match status" value="1"/>
</dbReference>